<dbReference type="SUPFAM" id="SSF56935">
    <property type="entry name" value="Porins"/>
    <property type="match status" value="1"/>
</dbReference>
<evidence type="ECO:0000313" key="4">
    <source>
        <dbReference type="EMBL" id="MCR8873551.1"/>
    </source>
</evidence>
<comment type="caution">
    <text evidence="4">The sequence shown here is derived from an EMBL/GenBank/DDBJ whole genome shotgun (WGS) entry which is preliminary data.</text>
</comment>
<keyword evidence="2" id="KW-0472">Membrane</keyword>
<protein>
    <submittedName>
        <fullName evidence="4">TonB-dependent receptor</fullName>
    </submittedName>
</protein>
<comment type="subcellular location">
    <subcellularLocation>
        <location evidence="1">Cell outer membrane</location>
    </subcellularLocation>
</comment>
<organism evidence="4 5">
    <name type="scientific">Phocaeicola barnesiae</name>
    <dbReference type="NCBI Taxonomy" id="376804"/>
    <lineage>
        <taxon>Bacteria</taxon>
        <taxon>Pseudomonadati</taxon>
        <taxon>Bacteroidota</taxon>
        <taxon>Bacteroidia</taxon>
        <taxon>Bacteroidales</taxon>
        <taxon>Bacteroidaceae</taxon>
        <taxon>Phocaeicola</taxon>
    </lineage>
</organism>
<dbReference type="RefSeq" id="WP_022339119.1">
    <property type="nucleotide sequence ID" value="NZ_CALULB010000049.1"/>
</dbReference>
<evidence type="ECO:0000256" key="2">
    <source>
        <dbReference type="ARBA" id="ARBA00023136"/>
    </source>
</evidence>
<keyword evidence="4" id="KW-0675">Receptor</keyword>
<evidence type="ECO:0000256" key="3">
    <source>
        <dbReference type="ARBA" id="ARBA00023237"/>
    </source>
</evidence>
<dbReference type="Gene3D" id="2.40.170.20">
    <property type="entry name" value="TonB-dependent receptor, beta-barrel domain"/>
    <property type="match status" value="1"/>
</dbReference>
<name>A0AAW5N576_9BACT</name>
<evidence type="ECO:0000256" key="1">
    <source>
        <dbReference type="ARBA" id="ARBA00004442"/>
    </source>
</evidence>
<dbReference type="AlphaFoldDB" id="A0AAW5N576"/>
<keyword evidence="5" id="KW-1185">Reference proteome</keyword>
<keyword evidence="3" id="KW-0998">Cell outer membrane</keyword>
<reference evidence="4 5" key="1">
    <citation type="submission" date="2022-08" db="EMBL/GenBank/DDBJ databases">
        <authorList>
            <person name="Zeman M."/>
            <person name="Kubasova T."/>
        </authorList>
    </citation>
    <scope>NUCLEOTIDE SEQUENCE [LARGE SCALE GENOMIC DNA]</scope>
    <source>
        <strain evidence="4 5">ET62</strain>
    </source>
</reference>
<gene>
    <name evidence="4" type="ORF">NW209_05895</name>
</gene>
<dbReference type="GO" id="GO:0009279">
    <property type="term" value="C:cell outer membrane"/>
    <property type="evidence" value="ECO:0007669"/>
    <property type="project" value="UniProtKB-SubCell"/>
</dbReference>
<dbReference type="InterPro" id="IPR036942">
    <property type="entry name" value="Beta-barrel_TonB_sf"/>
</dbReference>
<proteinExistence type="predicted"/>
<sequence>MKALINLTVKDACHRQTSQNGTLDKRIRTVLILSMFIGYTATATAQETEQTIELKEVEVKAARVVHKTDGLLLYPTDEQKTSSASGYSVLQQLTLPNIRIDEVSHSVTAIDNKGSVQLRINGIIVDQAEMLALDPKTISKIDFIDQPGVRYGDEIAYVINITTRRNESGYTVGTDMTQSLTARNGNYSVYGKWNTGKSEFSLNYGFGYQDYNGNRMEETAWYHLNDGSVYTIRRNDTESRSRYFNNNIKLTYNLADSTDYVFQASLTGNFNHIPGNFNRKEIQDGTNDYLATQTNNSLSQNPVLDLYYFRQLTPNQSLTFNAVGTYIDTRSSSSYNEGSPYVYNVEGKTYSFLSEAIYENRLKPFTLSAGLNYSQKYTDNEYTGDVSSLNLMHNSRIYAFSEIKGTWGKFRYTAGVGVSYLYYRQDEHSYNHWTFCPKASLSYNFTDRLQLSYNVQSNERVSRIAMISDASIRTNSMEWTVGSPELKPNRDTYQTLRLSYADSRLQADLQGYYKICRHPNMAVYERTANDKFIYTQRNQKEIDALQVSGYVNYWLLPEKLSVAGYGGLFRCFNFGTDYTHCYTSYFVTGSLNAYLGNFSIQAYADNGWRFLEGETKGYNGSDVALKTSYRYKDWQFALIWQQPLMKRYKMFETEILNRNLQKQIALYSTDRCNLVSLNISWRLNKGRKYRTINKTIQLKDSDTGIIR</sequence>
<accession>A0AAW5N576</accession>
<dbReference type="Proteomes" id="UP001204579">
    <property type="component" value="Unassembled WGS sequence"/>
</dbReference>
<dbReference type="EMBL" id="JANRHJ010000005">
    <property type="protein sequence ID" value="MCR8873551.1"/>
    <property type="molecule type" value="Genomic_DNA"/>
</dbReference>
<evidence type="ECO:0000313" key="5">
    <source>
        <dbReference type="Proteomes" id="UP001204579"/>
    </source>
</evidence>